<sequence>MAKICNSIEEVYEKTTKNLVENVVDGYNGTVFAYGATGSGKTHTMVGVDDDPGIMVRALEDLFKEVDLKNKMHNVSMSYLEIYNENIRDLLNPSTAQLELREDAKGNHQVAGLSEVEICSSEEVMSLLMRGNKRRTQESTGANKTSSRSHAVLMVQVKKRSPAHSHQQTLRTGRLYMVDLAGSERAAQTQNTGKRLLEGAHINKSLLALGNCINALAERNTRYVNFRDSKLTRILKEPLAGNCRTVMVGHISPSHYHFEESRNTLAYADRAKNITTKLRSNVSDVSYHVAQYQTIINELRQEIETLHHKISVSKNLQNSDDKRDDESKDEKKLTDVEMKQVKKQLISSFNAQMDVRRRMMEIDNHLLAQSIEFDKLGMIISEWETEKAVSALENDKEDDSNGADIDKNDLKNEMPEHVFHAWEELQFLKGQHERYLEMRQDCENDYQSCKNKTLSVTESLSEKASSREQRELLHLLTRVYELEIEKLEMQSAQLSREHELRCRDLMILRYDRQRQLCDEIITKQRILIDALATGEKSKNANARKELNELYRIYQQEINDLNNGRHSDLDGLSLYDSLYRPTSSGLRPLGSSGSMLELHQLESSKSPDSRTSRIQNPLPPIGAQGQNSRFSNSSSNSSTSVTDRSYRSSSITSPLEFVPYSNTSSNGGSSDSSDPTREKLKKVEEFEEPLRKRFGILPPTSGETDVLGLRRGRGTSSDSEVLIYNKIGGKEVGNQNGKKMYQQGRRQEIAEVRRNKNWSNSCPNEYYPATETTCLLLAQPTSMIPKEAFCDQKGGELFGRPLTEDLQAGLAKMLKEISEDWMPPKAYVGLERTSRMELGKDDDTWIFVDESEPFLQSNFSSWFSEPDSGDDCAVGRYFRFWFIYVPFPACESSSSVYTNFDGYCLVLVKDLKSYDHAADGCAEGHLMWMKNSSCIEQITQTFYNSKYFGGVYIGLKNEDGKWIYNNGEKEHNVHSAYDDHEFECGVVRLQGDMSLKIYSHPCFEERLWFLCEIIMDSVSSYRIHGTRSNHQVMVNLQSTTYPN</sequence>
<evidence type="ECO:0000256" key="4">
    <source>
        <dbReference type="ARBA" id="ARBA00022840"/>
    </source>
</evidence>
<reference evidence="11" key="1">
    <citation type="journal article" date="2020" name="bioRxiv">
        <title>Chromosome-level reference genome of the European wasp spider Argiope bruennichi: a resource for studies on range expansion and evolutionary adaptation.</title>
        <authorList>
            <person name="Sheffer M.M."/>
            <person name="Hoppe A."/>
            <person name="Krehenwinkel H."/>
            <person name="Uhl G."/>
            <person name="Kuss A.W."/>
            <person name="Jensen L."/>
            <person name="Jensen C."/>
            <person name="Gillespie R.G."/>
            <person name="Hoff K.J."/>
            <person name="Prost S."/>
        </authorList>
    </citation>
    <scope>NUCLEOTIDE SEQUENCE</scope>
</reference>
<name>A0A8T0FYX7_ARGBR</name>
<dbReference type="GO" id="GO:0007018">
    <property type="term" value="P:microtubule-based movement"/>
    <property type="evidence" value="ECO:0007669"/>
    <property type="project" value="InterPro"/>
</dbReference>
<evidence type="ECO:0000256" key="8">
    <source>
        <dbReference type="PROSITE-ProRule" id="PRU00283"/>
    </source>
</evidence>
<evidence type="ECO:0000256" key="1">
    <source>
        <dbReference type="ARBA" id="ARBA00004245"/>
    </source>
</evidence>
<dbReference type="PANTHER" id="PTHR47968:SF13">
    <property type="entry name" value="KINESIN-LIKE PROTEIN KIF19 ISOFORM X1"/>
    <property type="match status" value="1"/>
</dbReference>
<protein>
    <submittedName>
        <fullName evidence="11">Kinesin-like protein KIF19 like protein</fullName>
    </submittedName>
</protein>
<dbReference type="InterPro" id="IPR027417">
    <property type="entry name" value="P-loop_NTPase"/>
</dbReference>
<dbReference type="PROSITE" id="PS00411">
    <property type="entry name" value="KINESIN_MOTOR_1"/>
    <property type="match status" value="1"/>
</dbReference>
<reference evidence="11" key="2">
    <citation type="submission" date="2020-06" db="EMBL/GenBank/DDBJ databases">
        <authorList>
            <person name="Sheffer M."/>
        </authorList>
    </citation>
    <scope>NUCLEOTIDE SEQUENCE</scope>
</reference>
<dbReference type="InterPro" id="IPR016187">
    <property type="entry name" value="CTDL_fold"/>
</dbReference>
<keyword evidence="2" id="KW-0493">Microtubule</keyword>
<dbReference type="GO" id="GO:0005874">
    <property type="term" value="C:microtubule"/>
    <property type="evidence" value="ECO:0007669"/>
    <property type="project" value="UniProtKB-KW"/>
</dbReference>
<keyword evidence="12" id="KW-1185">Reference proteome</keyword>
<evidence type="ECO:0000256" key="6">
    <source>
        <dbReference type="ARBA" id="ARBA00023175"/>
    </source>
</evidence>
<comment type="similarity">
    <text evidence="8">Belongs to the TRAFAC class myosin-kinesin ATPase superfamily. Kinesin family.</text>
</comment>
<organism evidence="11 12">
    <name type="scientific">Argiope bruennichi</name>
    <name type="common">Wasp spider</name>
    <name type="synonym">Aranea bruennichi</name>
    <dbReference type="NCBI Taxonomy" id="94029"/>
    <lineage>
        <taxon>Eukaryota</taxon>
        <taxon>Metazoa</taxon>
        <taxon>Ecdysozoa</taxon>
        <taxon>Arthropoda</taxon>
        <taxon>Chelicerata</taxon>
        <taxon>Arachnida</taxon>
        <taxon>Araneae</taxon>
        <taxon>Araneomorphae</taxon>
        <taxon>Entelegynae</taxon>
        <taxon>Araneoidea</taxon>
        <taxon>Araneidae</taxon>
        <taxon>Argiope</taxon>
    </lineage>
</organism>
<feature type="compositionally biased region" description="Low complexity" evidence="9">
    <location>
        <begin position="626"/>
        <end position="639"/>
    </location>
</feature>
<dbReference type="InterPro" id="IPR016186">
    <property type="entry name" value="C-type_lectin-like/link_sf"/>
</dbReference>
<dbReference type="PROSITE" id="PS50067">
    <property type="entry name" value="KINESIN_MOTOR_2"/>
    <property type="match status" value="1"/>
</dbReference>
<comment type="caution">
    <text evidence="11">The sequence shown here is derived from an EMBL/GenBank/DDBJ whole genome shotgun (WGS) entry which is preliminary data.</text>
</comment>
<dbReference type="SUPFAM" id="SSF52540">
    <property type="entry name" value="P-loop containing nucleoside triphosphate hydrolases"/>
    <property type="match status" value="1"/>
</dbReference>
<dbReference type="InterPro" id="IPR036961">
    <property type="entry name" value="Kinesin_motor_dom_sf"/>
</dbReference>
<evidence type="ECO:0000313" key="12">
    <source>
        <dbReference type="Proteomes" id="UP000807504"/>
    </source>
</evidence>
<dbReference type="GO" id="GO:0003777">
    <property type="term" value="F:microtubule motor activity"/>
    <property type="evidence" value="ECO:0007669"/>
    <property type="project" value="InterPro"/>
</dbReference>
<evidence type="ECO:0000256" key="9">
    <source>
        <dbReference type="SAM" id="MobiDB-lite"/>
    </source>
</evidence>
<keyword evidence="3 8" id="KW-0547">Nucleotide-binding</keyword>
<keyword evidence="6 8" id="KW-0505">Motor protein</keyword>
<evidence type="ECO:0000256" key="7">
    <source>
        <dbReference type="ARBA" id="ARBA00023212"/>
    </source>
</evidence>
<feature type="domain" description="Kinesin motor" evidence="10">
    <location>
        <begin position="1"/>
        <end position="274"/>
    </location>
</feature>
<feature type="region of interest" description="Disordered" evidence="9">
    <location>
        <begin position="314"/>
        <end position="333"/>
    </location>
</feature>
<dbReference type="SUPFAM" id="SSF56436">
    <property type="entry name" value="C-type lectin-like"/>
    <property type="match status" value="1"/>
</dbReference>
<comment type="subcellular location">
    <subcellularLocation>
        <location evidence="1">Cytoplasm</location>
        <location evidence="1">Cytoskeleton</location>
    </subcellularLocation>
</comment>
<dbReference type="PRINTS" id="PR00380">
    <property type="entry name" value="KINESINHEAVY"/>
</dbReference>
<feature type="binding site" evidence="8">
    <location>
        <begin position="35"/>
        <end position="42"/>
    </location>
    <ligand>
        <name>ATP</name>
        <dbReference type="ChEBI" id="CHEBI:30616"/>
    </ligand>
</feature>
<feature type="compositionally biased region" description="Basic and acidic residues" evidence="9">
    <location>
        <begin position="599"/>
        <end position="610"/>
    </location>
</feature>
<gene>
    <name evidence="11" type="ORF">HNY73_002093</name>
</gene>
<dbReference type="InterPro" id="IPR027640">
    <property type="entry name" value="Kinesin-like_fam"/>
</dbReference>
<dbReference type="AlphaFoldDB" id="A0A8T0FYX7"/>
<dbReference type="Gene3D" id="3.40.850.10">
    <property type="entry name" value="Kinesin motor domain"/>
    <property type="match status" value="1"/>
</dbReference>
<proteinExistence type="inferred from homology"/>
<dbReference type="Proteomes" id="UP000807504">
    <property type="component" value="Unassembled WGS sequence"/>
</dbReference>
<feature type="compositionally biased region" description="Low complexity" evidence="9">
    <location>
        <begin position="660"/>
        <end position="672"/>
    </location>
</feature>
<keyword evidence="5" id="KW-0175">Coiled coil</keyword>
<accession>A0A8T0FYX7</accession>
<dbReference type="GO" id="GO:0008017">
    <property type="term" value="F:microtubule binding"/>
    <property type="evidence" value="ECO:0007669"/>
    <property type="project" value="InterPro"/>
</dbReference>
<dbReference type="GO" id="GO:0005524">
    <property type="term" value="F:ATP binding"/>
    <property type="evidence" value="ECO:0007669"/>
    <property type="project" value="UniProtKB-UniRule"/>
</dbReference>
<dbReference type="SMART" id="SM00129">
    <property type="entry name" value="KISc"/>
    <property type="match status" value="1"/>
</dbReference>
<dbReference type="EMBL" id="JABXBU010000002">
    <property type="protein sequence ID" value="KAF8794073.1"/>
    <property type="molecule type" value="Genomic_DNA"/>
</dbReference>
<evidence type="ECO:0000256" key="2">
    <source>
        <dbReference type="ARBA" id="ARBA00022701"/>
    </source>
</evidence>
<keyword evidence="7" id="KW-0206">Cytoskeleton</keyword>
<dbReference type="PANTHER" id="PTHR47968">
    <property type="entry name" value="CENTROMERE PROTEIN E"/>
    <property type="match status" value="1"/>
</dbReference>
<evidence type="ECO:0000256" key="3">
    <source>
        <dbReference type="ARBA" id="ARBA00022741"/>
    </source>
</evidence>
<evidence type="ECO:0000256" key="5">
    <source>
        <dbReference type="ARBA" id="ARBA00023054"/>
    </source>
</evidence>
<dbReference type="InterPro" id="IPR001752">
    <property type="entry name" value="Kinesin_motor_dom"/>
</dbReference>
<feature type="compositionally biased region" description="Basic and acidic residues" evidence="9">
    <location>
        <begin position="319"/>
        <end position="333"/>
    </location>
</feature>
<evidence type="ECO:0000313" key="11">
    <source>
        <dbReference type="EMBL" id="KAF8794073.1"/>
    </source>
</evidence>
<dbReference type="Gene3D" id="3.10.100.10">
    <property type="entry name" value="Mannose-Binding Protein A, subunit A"/>
    <property type="match status" value="1"/>
</dbReference>
<feature type="compositionally biased region" description="Polar residues" evidence="9">
    <location>
        <begin position="640"/>
        <end position="652"/>
    </location>
</feature>
<keyword evidence="4 8" id="KW-0067">ATP-binding</keyword>
<dbReference type="Pfam" id="PF00225">
    <property type="entry name" value="Kinesin"/>
    <property type="match status" value="1"/>
</dbReference>
<evidence type="ECO:0000259" key="10">
    <source>
        <dbReference type="PROSITE" id="PS50067"/>
    </source>
</evidence>
<dbReference type="InterPro" id="IPR019821">
    <property type="entry name" value="Kinesin_motor_CS"/>
</dbReference>
<feature type="region of interest" description="Disordered" evidence="9">
    <location>
        <begin position="599"/>
        <end position="680"/>
    </location>
</feature>
<keyword evidence="7" id="KW-0963">Cytoplasm</keyword>